<evidence type="ECO:0000313" key="1">
    <source>
        <dbReference type="EMBL" id="EFD87509.1"/>
    </source>
</evidence>
<dbReference type="OrthoDB" id="2319945at2"/>
<name>D3LC62_OENOE</name>
<reference evidence="1 2" key="1">
    <citation type="journal article" date="2010" name="Appl. Microbiol. Biotechnol.">
        <title>Genotypic diversity in Oenococcus oeni by high-density microarray comparative genome hybridization and whole genome sequencing.</title>
        <authorList>
            <person name="Borneman A.R."/>
            <person name="Bartowsky E.J."/>
            <person name="McCarthy J."/>
            <person name="Chambers P.J."/>
        </authorList>
    </citation>
    <scope>NUCLEOTIDE SEQUENCE [LARGE SCALE GENOMIC DNA]</scope>
    <source>
        <strain evidence="1 2">AWRIB429</strain>
    </source>
</reference>
<evidence type="ECO:0000313" key="2">
    <source>
        <dbReference type="Proteomes" id="UP000003075"/>
    </source>
</evidence>
<dbReference type="NCBIfam" id="TIGR01563">
    <property type="entry name" value="gp16_SPP1"/>
    <property type="match status" value="1"/>
</dbReference>
<dbReference type="InterPro" id="IPR008767">
    <property type="entry name" value="Phage_SPP1_head-tail_adaptor"/>
</dbReference>
<gene>
    <name evidence="1" type="ORF">AWRIB429_1942</name>
</gene>
<dbReference type="AlphaFoldDB" id="D3LC62"/>
<dbReference type="Proteomes" id="UP000003075">
    <property type="component" value="Unassembled WGS sequence"/>
</dbReference>
<dbReference type="Pfam" id="PF05521">
    <property type="entry name" value="Phage_HCP"/>
    <property type="match status" value="1"/>
</dbReference>
<dbReference type="InterPro" id="IPR038666">
    <property type="entry name" value="SSP1_head-tail_sf"/>
</dbReference>
<sequence length="121" mass="13593">MTRLFKPSDLNKRGQFGEYDTVINPNTGGEEDGFTASFSRWYAVRTRSMNQTYQIYGTDLQDTVDIVVRHDPSIKPPLLFQDNQGKQYDIVSVSPGETSNPNAFDILTLKATVRKGTNKNG</sequence>
<protein>
    <recommendedName>
        <fullName evidence="3">Phage head-tail adaptor</fullName>
    </recommendedName>
</protein>
<accession>D3LC62</accession>
<dbReference type="Gene3D" id="2.40.10.270">
    <property type="entry name" value="Bacteriophage SPP1 head-tail adaptor protein"/>
    <property type="match status" value="1"/>
</dbReference>
<comment type="caution">
    <text evidence="1">The sequence shown here is derived from an EMBL/GenBank/DDBJ whole genome shotgun (WGS) entry which is preliminary data.</text>
</comment>
<proteinExistence type="predicted"/>
<dbReference type="RefSeq" id="WP_002819740.1">
    <property type="nucleotide sequence ID" value="NZ_ACSE01000033.1"/>
</dbReference>
<organism evidence="1 2">
    <name type="scientific">Oenococcus oeni AWRIB429</name>
    <dbReference type="NCBI Taxonomy" id="655225"/>
    <lineage>
        <taxon>Bacteria</taxon>
        <taxon>Bacillati</taxon>
        <taxon>Bacillota</taxon>
        <taxon>Bacilli</taxon>
        <taxon>Lactobacillales</taxon>
        <taxon>Lactobacillaceae</taxon>
        <taxon>Oenococcus</taxon>
    </lineage>
</organism>
<dbReference type="GeneID" id="75065316"/>
<dbReference type="EMBL" id="ACSE01000033">
    <property type="protein sequence ID" value="EFD87509.1"/>
    <property type="molecule type" value="Genomic_DNA"/>
</dbReference>
<evidence type="ECO:0008006" key="3">
    <source>
        <dbReference type="Google" id="ProtNLM"/>
    </source>
</evidence>